<dbReference type="EMBL" id="JANUAU010000007">
    <property type="protein sequence ID" value="MCS3678277.1"/>
    <property type="molecule type" value="Genomic_DNA"/>
</dbReference>
<accession>A0A9X2QA47</accession>
<feature type="region of interest" description="Disordered" evidence="1">
    <location>
        <begin position="1"/>
        <end position="41"/>
    </location>
</feature>
<dbReference type="AlphaFoldDB" id="A0A9X2QA47"/>
<evidence type="ECO:0000313" key="5">
    <source>
        <dbReference type="Proteomes" id="UP001155057"/>
    </source>
</evidence>
<evidence type="ECO:0000313" key="2">
    <source>
        <dbReference type="EMBL" id="MCS3678277.1"/>
    </source>
</evidence>
<gene>
    <name evidence="4" type="ORF">GGP45_003259</name>
    <name evidence="3" type="ORF">GGP61_003136</name>
    <name evidence="2" type="ORF">GGP71_002208</name>
</gene>
<name>A0A9X2QA47_9BACT</name>
<dbReference type="Proteomes" id="UP001155144">
    <property type="component" value="Unassembled WGS sequence"/>
</dbReference>
<reference evidence="3" key="1">
    <citation type="submission" date="2022-08" db="EMBL/GenBank/DDBJ databases">
        <title>Genomic Encyclopedia of Type Strains, Phase V (KMG-V): Genome sequencing to study the core and pangenomes of soil and plant-associated prokaryotes.</title>
        <authorList>
            <person name="Whitman W."/>
        </authorList>
    </citation>
    <scope>NUCLEOTIDE SEQUENCE</scope>
    <source>
        <strain evidence="2">0</strain>
        <strain evidence="4">SP3026</strain>
        <strain evidence="3">SP3049</strain>
    </source>
</reference>
<proteinExistence type="predicted"/>
<dbReference type="Proteomes" id="UP001155057">
    <property type="component" value="Unassembled WGS sequence"/>
</dbReference>
<protein>
    <submittedName>
        <fullName evidence="3">Ribosome modulation factor</fullName>
    </submittedName>
</protein>
<feature type="compositionally biased region" description="Basic and acidic residues" evidence="1">
    <location>
        <begin position="1"/>
        <end position="10"/>
    </location>
</feature>
<sequence length="85" mass="9865">MAGLLRERPHSVSSYVKPEGSRIEEPSLHEEPNPYDRPDLREAFDSGWHAFREDQPPPDECQFDGPEEIEAWLEGYLMAEDHEGR</sequence>
<dbReference type="Proteomes" id="UP001155027">
    <property type="component" value="Unassembled WGS sequence"/>
</dbReference>
<evidence type="ECO:0000313" key="4">
    <source>
        <dbReference type="EMBL" id="MCS4122891.1"/>
    </source>
</evidence>
<organism evidence="3 5">
    <name type="scientific">Salinibacter ruber</name>
    <dbReference type="NCBI Taxonomy" id="146919"/>
    <lineage>
        <taxon>Bacteria</taxon>
        <taxon>Pseudomonadati</taxon>
        <taxon>Rhodothermota</taxon>
        <taxon>Rhodothermia</taxon>
        <taxon>Rhodothermales</taxon>
        <taxon>Salinibacteraceae</taxon>
        <taxon>Salinibacter</taxon>
    </lineage>
</organism>
<dbReference type="EMBL" id="JANUBL010000012">
    <property type="protein sequence ID" value="MCS4122891.1"/>
    <property type="molecule type" value="Genomic_DNA"/>
</dbReference>
<dbReference type="RefSeq" id="WP_259124338.1">
    <property type="nucleotide sequence ID" value="NZ_JANUAE010000014.1"/>
</dbReference>
<evidence type="ECO:0000313" key="3">
    <source>
        <dbReference type="EMBL" id="MCS3711503.1"/>
    </source>
</evidence>
<dbReference type="EMBL" id="JANUAE010000014">
    <property type="protein sequence ID" value="MCS3711503.1"/>
    <property type="molecule type" value="Genomic_DNA"/>
</dbReference>
<evidence type="ECO:0000256" key="1">
    <source>
        <dbReference type="SAM" id="MobiDB-lite"/>
    </source>
</evidence>
<comment type="caution">
    <text evidence="3">The sequence shown here is derived from an EMBL/GenBank/DDBJ whole genome shotgun (WGS) entry which is preliminary data.</text>
</comment>
<feature type="compositionally biased region" description="Basic and acidic residues" evidence="1">
    <location>
        <begin position="19"/>
        <end position="41"/>
    </location>
</feature>